<feature type="region of interest" description="Disordered" evidence="1">
    <location>
        <begin position="40"/>
        <end position="63"/>
    </location>
</feature>
<organism evidence="2 3">
    <name type="scientific">Actinomortierella ambigua</name>
    <dbReference type="NCBI Taxonomy" id="1343610"/>
    <lineage>
        <taxon>Eukaryota</taxon>
        <taxon>Fungi</taxon>
        <taxon>Fungi incertae sedis</taxon>
        <taxon>Mucoromycota</taxon>
        <taxon>Mortierellomycotina</taxon>
        <taxon>Mortierellomycetes</taxon>
        <taxon>Mortierellales</taxon>
        <taxon>Mortierellaceae</taxon>
        <taxon>Actinomortierella</taxon>
    </lineage>
</organism>
<comment type="caution">
    <text evidence="2">The sequence shown here is derived from an EMBL/GenBank/DDBJ whole genome shotgun (WGS) entry which is preliminary data.</text>
</comment>
<evidence type="ECO:0000256" key="1">
    <source>
        <dbReference type="SAM" id="MobiDB-lite"/>
    </source>
</evidence>
<name>A0A9P6PFK7_9FUNG</name>
<accession>A0A9P6PFK7</accession>
<feature type="non-terminal residue" evidence="2">
    <location>
        <position position="63"/>
    </location>
</feature>
<evidence type="ECO:0000313" key="2">
    <source>
        <dbReference type="EMBL" id="KAG0247151.1"/>
    </source>
</evidence>
<dbReference type="EMBL" id="JAAAJB010001944">
    <property type="protein sequence ID" value="KAG0247151.1"/>
    <property type="molecule type" value="Genomic_DNA"/>
</dbReference>
<dbReference type="Proteomes" id="UP000807716">
    <property type="component" value="Unassembled WGS sequence"/>
</dbReference>
<keyword evidence="3" id="KW-1185">Reference proteome</keyword>
<evidence type="ECO:0000313" key="3">
    <source>
        <dbReference type="Proteomes" id="UP000807716"/>
    </source>
</evidence>
<gene>
    <name evidence="2" type="ORF">DFQ27_002500</name>
</gene>
<feature type="region of interest" description="Disordered" evidence="1">
    <location>
        <begin position="1"/>
        <end position="22"/>
    </location>
</feature>
<reference evidence="2" key="1">
    <citation type="journal article" date="2020" name="Fungal Divers.">
        <title>Resolving the Mortierellaceae phylogeny through synthesis of multi-gene phylogenetics and phylogenomics.</title>
        <authorList>
            <person name="Vandepol N."/>
            <person name="Liber J."/>
            <person name="Desiro A."/>
            <person name="Na H."/>
            <person name="Kennedy M."/>
            <person name="Barry K."/>
            <person name="Grigoriev I.V."/>
            <person name="Miller A.N."/>
            <person name="O'Donnell K."/>
            <person name="Stajich J.E."/>
            <person name="Bonito G."/>
        </authorList>
    </citation>
    <scope>NUCLEOTIDE SEQUENCE</scope>
    <source>
        <strain evidence="2">BC1065</strain>
    </source>
</reference>
<protein>
    <submittedName>
        <fullName evidence="2">Uncharacterized protein</fullName>
    </submittedName>
</protein>
<dbReference type="AlphaFoldDB" id="A0A9P6PFK7"/>
<proteinExistence type="predicted"/>
<sequence>QTHLYSQCSMGKSGSLGQQEKQVQTVTQWKVHQGAVQSHQKYLYGDQGQRESHRLGSHGRTQT</sequence>
<feature type="non-terminal residue" evidence="2">
    <location>
        <position position="1"/>
    </location>
</feature>